<feature type="region of interest" description="Disordered" evidence="1">
    <location>
        <begin position="570"/>
        <end position="635"/>
    </location>
</feature>
<evidence type="ECO:0000313" key="2">
    <source>
        <dbReference type="EMBL" id="CRK31365.1"/>
    </source>
</evidence>
<gene>
    <name evidence="2" type="ORF">BN1708_015947</name>
</gene>
<feature type="region of interest" description="Disordered" evidence="1">
    <location>
        <begin position="696"/>
        <end position="717"/>
    </location>
</feature>
<reference evidence="2 3" key="1">
    <citation type="submission" date="2015-05" db="EMBL/GenBank/DDBJ databases">
        <authorList>
            <person name="Wang D.B."/>
            <person name="Wang M."/>
        </authorList>
    </citation>
    <scope>NUCLEOTIDE SEQUENCE [LARGE SCALE GENOMIC DNA]</scope>
    <source>
        <strain evidence="2">VL1</strain>
    </source>
</reference>
<accession>A0A0G4MBS0</accession>
<feature type="compositionally biased region" description="Low complexity" evidence="1">
    <location>
        <begin position="34"/>
        <end position="45"/>
    </location>
</feature>
<dbReference type="AlphaFoldDB" id="A0A0G4MBS0"/>
<feature type="region of interest" description="Disordered" evidence="1">
    <location>
        <begin position="85"/>
        <end position="141"/>
    </location>
</feature>
<name>A0A0G4MBS0_VERLO</name>
<feature type="compositionally biased region" description="Basic and acidic residues" evidence="1">
    <location>
        <begin position="227"/>
        <end position="237"/>
    </location>
</feature>
<keyword evidence="3" id="KW-1185">Reference proteome</keyword>
<dbReference type="STRING" id="100787.A0A0G4MBS0"/>
<sequence>MEDPWGSPWATPDTESNSQYAPTEANPEPPPPAFFTTTPNNLTLPSSQSAWLEDDSFGDWASPESAQPASTTWGTLVLGDATLSDAGQLTPKYEAKRKQSIPRWPISRSTSPGQRSRALSKKLSSDHLTHDPWSSEYSSNDIRYEVAGPLTEIQRLPALPTGLELSPHKMPPHASEVSTTIQSPRPAIAISIRHDSSSGDHADDRPTPPYSHVELAGSATASTSDGDGPHDSTREDSPITPVEEGEPGVTGERGASKVHQLVEMYDGIARKSNIPPELVPPPKRSTSQSPIAIEFSQSADMKATDLESSEGAVGEGHSTSSSPNRIDARNVTGQDKTTLNGDYVEAHVMPNGLQVENQVPKNHADDPVPGNDHSEILSSKVADYEPFEVDLEHLESLFAFSASNVTGADVEVPDQVIVDSFESVSERRMWYRLSRYESLRRYDTGNDDNYVRIAWASSTVRSDALKTVRRWMEEDSIGQRPFRTGVAKGIGGHGFGWDKASTQVDLENFFSRRHLKKNDTLALAQRSSMIGQSPGPAILVNESRPVSLPPPAVSSNIWHDQAALDWTTGRDKLQDGTREIPPTNRASSDGRGYRDHESSPNQKSSEHKASPVPEGLTIRTNLPLADTQEDEDDEWGEMVTPSVDNFSKVAGSEIHAQAAPVSKPDDWGFGRWVDNEATNAQAVTPQTPIVPTIMQQTPRTVEEVPAPGSSSKSDDLSNELTIEQFVRNLPDLSYMLR</sequence>
<proteinExistence type="predicted"/>
<feature type="compositionally biased region" description="Basic and acidic residues" evidence="1">
    <location>
        <begin position="192"/>
        <end position="206"/>
    </location>
</feature>
<organism evidence="2 3">
    <name type="scientific">Verticillium longisporum</name>
    <name type="common">Verticillium dahliae var. longisporum</name>
    <dbReference type="NCBI Taxonomy" id="100787"/>
    <lineage>
        <taxon>Eukaryota</taxon>
        <taxon>Fungi</taxon>
        <taxon>Dikarya</taxon>
        <taxon>Ascomycota</taxon>
        <taxon>Pezizomycotina</taxon>
        <taxon>Sordariomycetes</taxon>
        <taxon>Hypocreomycetidae</taxon>
        <taxon>Glomerellales</taxon>
        <taxon>Plectosphaerellaceae</taxon>
        <taxon>Verticillium</taxon>
    </lineage>
</organism>
<evidence type="ECO:0000313" key="3">
    <source>
        <dbReference type="Proteomes" id="UP000044602"/>
    </source>
</evidence>
<evidence type="ECO:0000256" key="1">
    <source>
        <dbReference type="SAM" id="MobiDB-lite"/>
    </source>
</evidence>
<feature type="region of interest" description="Disordered" evidence="1">
    <location>
        <begin position="1"/>
        <end position="72"/>
    </location>
</feature>
<dbReference type="EMBL" id="CVQH01021729">
    <property type="protein sequence ID" value="CRK31365.1"/>
    <property type="molecule type" value="Genomic_DNA"/>
</dbReference>
<feature type="compositionally biased region" description="Basic and acidic residues" evidence="1">
    <location>
        <begin position="591"/>
        <end position="609"/>
    </location>
</feature>
<feature type="region of interest" description="Disordered" evidence="1">
    <location>
        <begin position="158"/>
        <end position="289"/>
    </location>
</feature>
<dbReference type="Proteomes" id="UP000044602">
    <property type="component" value="Unassembled WGS sequence"/>
</dbReference>
<protein>
    <submittedName>
        <fullName evidence="2">Uncharacterized protein</fullName>
    </submittedName>
</protein>
<feature type="region of interest" description="Disordered" evidence="1">
    <location>
        <begin position="301"/>
        <end position="337"/>
    </location>
</feature>